<dbReference type="Proteomes" id="UP000886752">
    <property type="component" value="Unassembled WGS sequence"/>
</dbReference>
<dbReference type="AlphaFoldDB" id="A0A9D1PX18"/>
<dbReference type="PIRSF" id="PIRSF000709">
    <property type="entry name" value="6PFK_2-Ptase"/>
    <property type="match status" value="1"/>
</dbReference>
<dbReference type="PANTHER" id="PTHR10606">
    <property type="entry name" value="6-PHOSPHOFRUCTO-2-KINASE/FRUCTOSE-2,6-BISPHOSPHATASE"/>
    <property type="match status" value="1"/>
</dbReference>
<dbReference type="Pfam" id="PF00300">
    <property type="entry name" value="His_Phos_1"/>
    <property type="match status" value="1"/>
</dbReference>
<dbReference type="PANTHER" id="PTHR10606:SF44">
    <property type="entry name" value="6-PHOSPHOFRUCTO 2-KINASE_FRUCTOSE 2,6-BISPHOSPHATASE LONG FORM"/>
    <property type="match status" value="1"/>
</dbReference>
<reference evidence="5" key="1">
    <citation type="journal article" date="2021" name="PeerJ">
        <title>Extensive microbial diversity within the chicken gut microbiome revealed by metagenomics and culture.</title>
        <authorList>
            <person name="Gilroy R."/>
            <person name="Ravi A."/>
            <person name="Getino M."/>
            <person name="Pursley I."/>
            <person name="Horton D.L."/>
            <person name="Alikhan N.F."/>
            <person name="Baker D."/>
            <person name="Gharbi K."/>
            <person name="Hall N."/>
            <person name="Watson M."/>
            <person name="Adriaenssens E.M."/>
            <person name="Foster-Nyarko E."/>
            <person name="Jarju S."/>
            <person name="Secka A."/>
            <person name="Antonio M."/>
            <person name="Oren A."/>
            <person name="Chaudhuri R.R."/>
            <person name="La Ragione R."/>
            <person name="Hildebrand F."/>
            <person name="Pallen M.J."/>
        </authorList>
    </citation>
    <scope>NUCLEOTIDE SEQUENCE</scope>
    <source>
        <strain evidence="5">ChiHecec2B26-446</strain>
    </source>
</reference>
<evidence type="ECO:0000259" key="4">
    <source>
        <dbReference type="Pfam" id="PF01591"/>
    </source>
</evidence>
<gene>
    <name evidence="5" type="ORF">H9894_06855</name>
</gene>
<feature type="binding site" evidence="3">
    <location>
        <position position="261"/>
    </location>
    <ligand>
        <name>substrate</name>
    </ligand>
</feature>
<dbReference type="GO" id="GO:0006000">
    <property type="term" value="P:fructose metabolic process"/>
    <property type="evidence" value="ECO:0007669"/>
    <property type="project" value="InterPro"/>
</dbReference>
<dbReference type="Gene3D" id="3.40.50.300">
    <property type="entry name" value="P-loop containing nucleotide triphosphate hydrolases"/>
    <property type="match status" value="1"/>
</dbReference>
<dbReference type="InterPro" id="IPR013078">
    <property type="entry name" value="His_Pase_superF_clade-1"/>
</dbReference>
<protein>
    <submittedName>
        <fullName evidence="5">6-phosphofructo-2-kinase/fructose-2, 6-bisphosphatase</fullName>
    </submittedName>
</protein>
<reference evidence="5" key="2">
    <citation type="submission" date="2021-04" db="EMBL/GenBank/DDBJ databases">
        <authorList>
            <person name="Gilroy R."/>
        </authorList>
    </citation>
    <scope>NUCLEOTIDE SEQUENCE</scope>
    <source>
        <strain evidence="5">ChiHecec2B26-446</strain>
    </source>
</reference>
<proteinExistence type="predicted"/>
<dbReference type="GO" id="GO:0003873">
    <property type="term" value="F:6-phosphofructo-2-kinase activity"/>
    <property type="evidence" value="ECO:0007669"/>
    <property type="project" value="InterPro"/>
</dbReference>
<sequence length="404" mass="46321">MPKLYVAMVGLPASGKSTLANRIRDDLQGEGIACAIFNNGELRRRLTGPESTESQWYAPGNEEGREIRERIALQNMEEARKWLEEGGDVAILDATNGSRRRRRLLEQTLSDHPVLFVECVNEDPLLREACIRNKAKLPEYAGYSEEEAVQSFKARIAYYESIYEHLSEEKFWLCVDTMANRILAESPMEGSPFYPAIRELVVTTWVKNLYLVRHGQTEFNAEGRIGGDPLLSAKGRTQAASLAAHMEGVPIDYIFTSTRRRSHETAMYLARTRPDVIIRALPEFDELNAGLCENMCYQDIRVQMPEVTRQRNADKFNYCYPEGESYAMVMQRVLRGLRRALFLSGGAPTCIVGHQAINRVILSMFLRQRMEDIPYMFVPQNQYYRIESTPKLRLVERIPYASKR</sequence>
<dbReference type="InterPro" id="IPR003094">
    <property type="entry name" value="6Pfruct_kin"/>
</dbReference>
<dbReference type="GO" id="GO:0004331">
    <property type="term" value="F:fructose-2,6-bisphosphate 2-phosphatase activity"/>
    <property type="evidence" value="ECO:0007669"/>
    <property type="project" value="TreeGrafter"/>
</dbReference>
<dbReference type="GO" id="GO:0006003">
    <property type="term" value="P:fructose 2,6-bisphosphate metabolic process"/>
    <property type="evidence" value="ECO:0007669"/>
    <property type="project" value="InterPro"/>
</dbReference>
<keyword evidence="1" id="KW-0547">Nucleotide-binding</keyword>
<dbReference type="PROSITE" id="PS00175">
    <property type="entry name" value="PG_MUTASE"/>
    <property type="match status" value="1"/>
</dbReference>
<dbReference type="EMBL" id="DXHV01000063">
    <property type="protein sequence ID" value="HIW00893.1"/>
    <property type="molecule type" value="Genomic_DNA"/>
</dbReference>
<dbReference type="GO" id="GO:0005524">
    <property type="term" value="F:ATP binding"/>
    <property type="evidence" value="ECO:0007669"/>
    <property type="project" value="UniProtKB-KW"/>
</dbReference>
<comment type="caution">
    <text evidence="5">The sequence shown here is derived from an EMBL/GenBank/DDBJ whole genome shotgun (WGS) entry which is preliminary data.</text>
</comment>
<evidence type="ECO:0000256" key="2">
    <source>
        <dbReference type="ARBA" id="ARBA00022840"/>
    </source>
</evidence>
<dbReference type="InterPro" id="IPR001345">
    <property type="entry name" value="PG/BPGM_mutase_AS"/>
</dbReference>
<dbReference type="SMART" id="SM00855">
    <property type="entry name" value="PGAM"/>
    <property type="match status" value="1"/>
</dbReference>
<evidence type="ECO:0000313" key="6">
    <source>
        <dbReference type="Proteomes" id="UP000886752"/>
    </source>
</evidence>
<dbReference type="SUPFAM" id="SSF52540">
    <property type="entry name" value="P-loop containing nucleoside triphosphate hydrolases"/>
    <property type="match status" value="1"/>
</dbReference>
<dbReference type="InterPro" id="IPR013079">
    <property type="entry name" value="6Phosfructo_kin"/>
</dbReference>
<dbReference type="SUPFAM" id="SSF53254">
    <property type="entry name" value="Phosphoglycerate mutase-like"/>
    <property type="match status" value="1"/>
</dbReference>
<dbReference type="CDD" id="cd07067">
    <property type="entry name" value="HP_PGM_like"/>
    <property type="match status" value="1"/>
</dbReference>
<evidence type="ECO:0000256" key="1">
    <source>
        <dbReference type="ARBA" id="ARBA00022741"/>
    </source>
</evidence>
<dbReference type="GO" id="GO:0005829">
    <property type="term" value="C:cytosol"/>
    <property type="evidence" value="ECO:0007669"/>
    <property type="project" value="TreeGrafter"/>
</dbReference>
<dbReference type="Gene3D" id="3.40.50.1240">
    <property type="entry name" value="Phosphoglycerate mutase-like"/>
    <property type="match status" value="1"/>
</dbReference>
<name>A0A9D1PX18_9BACT</name>
<dbReference type="Pfam" id="PF01591">
    <property type="entry name" value="6PF2K"/>
    <property type="match status" value="1"/>
</dbReference>
<dbReference type="PRINTS" id="PR00991">
    <property type="entry name" value="6PFRUCTKNASE"/>
</dbReference>
<feature type="domain" description="6-phosphofructo-2-kinase" evidence="4">
    <location>
        <begin position="3"/>
        <end position="169"/>
    </location>
</feature>
<dbReference type="InterPro" id="IPR029033">
    <property type="entry name" value="His_PPase_superfam"/>
</dbReference>
<organism evidence="5 6">
    <name type="scientific">Candidatus Desulfovibrio intestinipullorum</name>
    <dbReference type="NCBI Taxonomy" id="2838536"/>
    <lineage>
        <taxon>Bacteria</taxon>
        <taxon>Pseudomonadati</taxon>
        <taxon>Thermodesulfobacteriota</taxon>
        <taxon>Desulfovibrionia</taxon>
        <taxon>Desulfovibrionales</taxon>
        <taxon>Desulfovibrionaceae</taxon>
        <taxon>Desulfovibrio</taxon>
    </lineage>
</organism>
<feature type="binding site" evidence="3">
    <location>
        <begin position="213"/>
        <end position="220"/>
    </location>
    <ligand>
        <name>substrate</name>
    </ligand>
</feature>
<evidence type="ECO:0000256" key="3">
    <source>
        <dbReference type="PIRSR" id="PIRSR613078-2"/>
    </source>
</evidence>
<keyword evidence="2" id="KW-0067">ATP-binding</keyword>
<dbReference type="InterPro" id="IPR027417">
    <property type="entry name" value="P-loop_NTPase"/>
</dbReference>
<evidence type="ECO:0000313" key="5">
    <source>
        <dbReference type="EMBL" id="HIW00893.1"/>
    </source>
</evidence>
<accession>A0A9D1PX18</accession>